<comment type="cofactor">
    <cofactor evidence="1">
        <name>a divalent metal cation</name>
        <dbReference type="ChEBI" id="CHEBI:60240"/>
    </cofactor>
</comment>
<dbReference type="GO" id="GO:0046872">
    <property type="term" value="F:metal ion binding"/>
    <property type="evidence" value="ECO:0007669"/>
    <property type="project" value="UniProtKB-KW"/>
</dbReference>
<keyword evidence="6" id="KW-1185">Reference proteome</keyword>
<dbReference type="AlphaFoldDB" id="A0AB37U7K0"/>
<evidence type="ECO:0000313" key="5">
    <source>
        <dbReference type="EMBL" id="RUS94188.1"/>
    </source>
</evidence>
<protein>
    <recommendedName>
        <fullName evidence="4">DDE Tnp4 domain-containing protein</fullName>
    </recommendedName>
</protein>
<accession>A0AB37U7K0</accession>
<organism evidence="5 6">
    <name type="scientific">Chroococcidiopsis cubana SAG 39.79</name>
    <dbReference type="NCBI Taxonomy" id="388085"/>
    <lineage>
        <taxon>Bacteria</taxon>
        <taxon>Bacillati</taxon>
        <taxon>Cyanobacteriota</taxon>
        <taxon>Cyanophyceae</taxon>
        <taxon>Chroococcidiopsidales</taxon>
        <taxon>Chroococcidiopsidaceae</taxon>
        <taxon>Chroococcidiopsis</taxon>
    </lineage>
</organism>
<reference evidence="5 6" key="1">
    <citation type="journal article" date="2019" name="Genome Biol. Evol.">
        <title>Day and night: Metabolic profiles and evolutionary relationships of six axenic non-marine cyanobacteria.</title>
        <authorList>
            <person name="Will S.E."/>
            <person name="Henke P."/>
            <person name="Boedeker C."/>
            <person name="Huang S."/>
            <person name="Brinkmann H."/>
            <person name="Rohde M."/>
            <person name="Jarek M."/>
            <person name="Friedl T."/>
            <person name="Seufert S."/>
            <person name="Schumacher M."/>
            <person name="Overmann J."/>
            <person name="Neumann-Schaal M."/>
            <person name="Petersen J."/>
        </authorList>
    </citation>
    <scope>NUCLEOTIDE SEQUENCE [LARGE SCALE GENOMIC DNA]</scope>
    <source>
        <strain evidence="5 6">SAG 39.79</strain>
    </source>
</reference>
<evidence type="ECO:0000313" key="6">
    <source>
        <dbReference type="Proteomes" id="UP000282574"/>
    </source>
</evidence>
<comment type="caution">
    <text evidence="5">The sequence shown here is derived from an EMBL/GenBank/DDBJ whole genome shotgun (WGS) entry which is preliminary data.</text>
</comment>
<feature type="region of interest" description="Disordered" evidence="3">
    <location>
        <begin position="95"/>
        <end position="117"/>
    </location>
</feature>
<evidence type="ECO:0000256" key="1">
    <source>
        <dbReference type="ARBA" id="ARBA00001968"/>
    </source>
</evidence>
<dbReference type="InterPro" id="IPR027806">
    <property type="entry name" value="HARBI1_dom"/>
</dbReference>
<proteinExistence type="predicted"/>
<gene>
    <name evidence="5" type="ORF">DSM107010_72110</name>
</gene>
<evidence type="ECO:0000256" key="2">
    <source>
        <dbReference type="ARBA" id="ARBA00022723"/>
    </source>
</evidence>
<dbReference type="EMBL" id="RSCK01000213">
    <property type="protein sequence ID" value="RUS94188.1"/>
    <property type="molecule type" value="Genomic_DNA"/>
</dbReference>
<dbReference type="Pfam" id="PF13359">
    <property type="entry name" value="DDE_Tnp_4"/>
    <property type="match status" value="1"/>
</dbReference>
<feature type="domain" description="DDE Tnp4" evidence="4">
    <location>
        <begin position="12"/>
        <end position="162"/>
    </location>
</feature>
<sequence length="177" mass="20276">MQEWLTQFQLIVDSLEQARERPGDNDEQRSYFSGKKQQHTFKSQIVTLPAGKDIVDAVAGAKGPTSDISLFRERQSKFASGQGFDGDKAYVGAENVQTPHKKPRGKELTPQQKAQNKEFSSTRRIFIEHVIRLARIFRIAKERFRLHPNTYEQIILTVCGLVRFRLGMIVFPVTIKN</sequence>
<keyword evidence="2" id="KW-0479">Metal-binding</keyword>
<evidence type="ECO:0000256" key="3">
    <source>
        <dbReference type="SAM" id="MobiDB-lite"/>
    </source>
</evidence>
<name>A0AB37U7K0_9CYAN</name>
<dbReference type="Proteomes" id="UP000282574">
    <property type="component" value="Unassembled WGS sequence"/>
</dbReference>
<evidence type="ECO:0000259" key="4">
    <source>
        <dbReference type="Pfam" id="PF13359"/>
    </source>
</evidence>